<protein>
    <submittedName>
        <fullName evidence="1">Uncharacterized protein</fullName>
    </submittedName>
</protein>
<sequence length="88" mass="9777">MLSINQKDSGLDTSSVERHIDSILLTNNINRTLSSSSSLSSLNSNITNTSSRLPTSRKIRVKWHSFTKTHLPSFNSSKYHLGQMSVGQ</sequence>
<name>A0A8S2V4U1_9BILA</name>
<evidence type="ECO:0000313" key="1">
    <source>
        <dbReference type="EMBL" id="CAF4371582.1"/>
    </source>
</evidence>
<organism evidence="1 2">
    <name type="scientific">Rotaria magnacalcarata</name>
    <dbReference type="NCBI Taxonomy" id="392030"/>
    <lineage>
        <taxon>Eukaryota</taxon>
        <taxon>Metazoa</taxon>
        <taxon>Spiralia</taxon>
        <taxon>Gnathifera</taxon>
        <taxon>Rotifera</taxon>
        <taxon>Eurotatoria</taxon>
        <taxon>Bdelloidea</taxon>
        <taxon>Philodinida</taxon>
        <taxon>Philodinidae</taxon>
        <taxon>Rotaria</taxon>
    </lineage>
</organism>
<gene>
    <name evidence="1" type="ORF">GIL414_LOCUS28871</name>
</gene>
<dbReference type="Proteomes" id="UP000681720">
    <property type="component" value="Unassembled WGS sequence"/>
</dbReference>
<comment type="caution">
    <text evidence="1">The sequence shown here is derived from an EMBL/GenBank/DDBJ whole genome shotgun (WGS) entry which is preliminary data.</text>
</comment>
<reference evidence="1" key="1">
    <citation type="submission" date="2021-02" db="EMBL/GenBank/DDBJ databases">
        <authorList>
            <person name="Nowell W R."/>
        </authorList>
    </citation>
    <scope>NUCLEOTIDE SEQUENCE</scope>
</reference>
<accession>A0A8S2V4U1</accession>
<dbReference type="EMBL" id="CAJOBJ010050506">
    <property type="protein sequence ID" value="CAF4371582.1"/>
    <property type="molecule type" value="Genomic_DNA"/>
</dbReference>
<proteinExistence type="predicted"/>
<evidence type="ECO:0000313" key="2">
    <source>
        <dbReference type="Proteomes" id="UP000681720"/>
    </source>
</evidence>
<dbReference type="AlphaFoldDB" id="A0A8S2V4U1"/>
<feature type="non-terminal residue" evidence="1">
    <location>
        <position position="88"/>
    </location>
</feature>